<sequence length="81" mass="8899">MIRALAMGQVPVLTLSGVTMGWTGPRCQYLDENVIASDRACLRGFVNKAFNDTKKNKVESKTENATQDVGSKGHARIFIIE</sequence>
<keyword evidence="2" id="KW-1185">Reference proteome</keyword>
<evidence type="ECO:0000313" key="1">
    <source>
        <dbReference type="EMBL" id="KAH3748002.1"/>
    </source>
</evidence>
<gene>
    <name evidence="1" type="ORF">DPMN_182439</name>
</gene>
<protein>
    <submittedName>
        <fullName evidence="1">Uncharacterized protein</fullName>
    </submittedName>
</protein>
<dbReference type="Proteomes" id="UP000828390">
    <property type="component" value="Unassembled WGS sequence"/>
</dbReference>
<reference evidence="1" key="2">
    <citation type="submission" date="2020-11" db="EMBL/GenBank/DDBJ databases">
        <authorList>
            <person name="McCartney M.A."/>
            <person name="Auch B."/>
            <person name="Kono T."/>
            <person name="Mallez S."/>
            <person name="Becker A."/>
            <person name="Gohl D.M."/>
            <person name="Silverstein K.A.T."/>
            <person name="Koren S."/>
            <person name="Bechman K.B."/>
            <person name="Herman A."/>
            <person name="Abrahante J.E."/>
            <person name="Garbe J."/>
        </authorList>
    </citation>
    <scope>NUCLEOTIDE SEQUENCE</scope>
    <source>
        <strain evidence="1">Duluth1</strain>
        <tissue evidence="1">Whole animal</tissue>
    </source>
</reference>
<organism evidence="1 2">
    <name type="scientific">Dreissena polymorpha</name>
    <name type="common">Zebra mussel</name>
    <name type="synonym">Mytilus polymorpha</name>
    <dbReference type="NCBI Taxonomy" id="45954"/>
    <lineage>
        <taxon>Eukaryota</taxon>
        <taxon>Metazoa</taxon>
        <taxon>Spiralia</taxon>
        <taxon>Lophotrochozoa</taxon>
        <taxon>Mollusca</taxon>
        <taxon>Bivalvia</taxon>
        <taxon>Autobranchia</taxon>
        <taxon>Heteroconchia</taxon>
        <taxon>Euheterodonta</taxon>
        <taxon>Imparidentia</taxon>
        <taxon>Neoheterodontei</taxon>
        <taxon>Myida</taxon>
        <taxon>Dreissenoidea</taxon>
        <taxon>Dreissenidae</taxon>
        <taxon>Dreissena</taxon>
    </lineage>
</organism>
<reference evidence="1" key="1">
    <citation type="journal article" date="2019" name="bioRxiv">
        <title>The Genome of the Zebra Mussel, Dreissena polymorpha: A Resource for Invasive Species Research.</title>
        <authorList>
            <person name="McCartney M.A."/>
            <person name="Auch B."/>
            <person name="Kono T."/>
            <person name="Mallez S."/>
            <person name="Zhang Y."/>
            <person name="Obille A."/>
            <person name="Becker A."/>
            <person name="Abrahante J.E."/>
            <person name="Garbe J."/>
            <person name="Badalamenti J.P."/>
            <person name="Herman A."/>
            <person name="Mangelson H."/>
            <person name="Liachko I."/>
            <person name="Sullivan S."/>
            <person name="Sone E.D."/>
            <person name="Koren S."/>
            <person name="Silverstein K.A.T."/>
            <person name="Beckman K.B."/>
            <person name="Gohl D.M."/>
        </authorList>
    </citation>
    <scope>NUCLEOTIDE SEQUENCE</scope>
    <source>
        <strain evidence="1">Duluth1</strain>
        <tissue evidence="1">Whole animal</tissue>
    </source>
</reference>
<dbReference type="AlphaFoldDB" id="A0A9D4I655"/>
<evidence type="ECO:0000313" key="2">
    <source>
        <dbReference type="Proteomes" id="UP000828390"/>
    </source>
</evidence>
<dbReference type="EMBL" id="JAIWYP010000010">
    <property type="protein sequence ID" value="KAH3748002.1"/>
    <property type="molecule type" value="Genomic_DNA"/>
</dbReference>
<name>A0A9D4I655_DREPO</name>
<accession>A0A9D4I655</accession>
<comment type="caution">
    <text evidence="1">The sequence shown here is derived from an EMBL/GenBank/DDBJ whole genome shotgun (WGS) entry which is preliminary data.</text>
</comment>
<proteinExistence type="predicted"/>